<evidence type="ECO:0000259" key="2">
    <source>
        <dbReference type="Pfam" id="PF13843"/>
    </source>
</evidence>
<keyword evidence="1" id="KW-1133">Transmembrane helix</keyword>
<dbReference type="InterPro" id="IPR029526">
    <property type="entry name" value="PGBD"/>
</dbReference>
<gene>
    <name evidence="3" type="ORF">ANN_22636</name>
</gene>
<dbReference type="PANTHER" id="PTHR46599:SF6">
    <property type="entry name" value="DUAL SPECIFICITY PHOSPHATASE 26"/>
    <property type="match status" value="1"/>
</dbReference>
<feature type="domain" description="PiggyBac transposable element-derived protein" evidence="2">
    <location>
        <begin position="1"/>
        <end position="148"/>
    </location>
</feature>
<name>A0ABQ8S8U3_PERAM</name>
<keyword evidence="4" id="KW-1185">Reference proteome</keyword>
<reference evidence="3 4" key="1">
    <citation type="journal article" date="2022" name="Allergy">
        <title>Genome assembly and annotation of Periplaneta americana reveal a comprehensive cockroach allergen profile.</title>
        <authorList>
            <person name="Wang L."/>
            <person name="Xiong Q."/>
            <person name="Saelim N."/>
            <person name="Wang L."/>
            <person name="Nong W."/>
            <person name="Wan A.T."/>
            <person name="Shi M."/>
            <person name="Liu X."/>
            <person name="Cao Q."/>
            <person name="Hui J.H.L."/>
            <person name="Sookrung N."/>
            <person name="Leung T.F."/>
            <person name="Tungtrongchitr A."/>
            <person name="Tsui S.K.W."/>
        </authorList>
    </citation>
    <scope>NUCLEOTIDE SEQUENCE [LARGE SCALE GENOMIC DNA]</scope>
    <source>
        <strain evidence="3">PWHHKU_190912</strain>
    </source>
</reference>
<dbReference type="PANTHER" id="PTHR46599">
    <property type="entry name" value="PIGGYBAC TRANSPOSABLE ELEMENT-DERIVED PROTEIN 4"/>
    <property type="match status" value="1"/>
</dbReference>
<accession>A0ABQ8S8U3</accession>
<dbReference type="Pfam" id="PF13843">
    <property type="entry name" value="DDE_Tnp_1_7"/>
    <property type="match status" value="1"/>
</dbReference>
<sequence>MPSKLDKYGMKVWWACDSKTFYPLNGLPYTGKENCIRVHSGIGRRVVETLSYQGTNRNVTCDNYFTDKELAENLLSNGLILVGTVHKKICIFISPEFQPNKRRPEYSSIFGLTKYVTLVSMHQNQIRQSFFLQCTTHKPFRKKKRNHKLFFTVIAQKKILTHSIISECICVQKTYKSLAICIFMNILDVCGITTFVVWMSLHPLWNLVKQNNRRLFLVAVAESLIQPQTERRPRVGLQKKL</sequence>
<keyword evidence="1" id="KW-0472">Membrane</keyword>
<comment type="caution">
    <text evidence="3">The sequence shown here is derived from an EMBL/GenBank/DDBJ whole genome shotgun (WGS) entry which is preliminary data.</text>
</comment>
<feature type="transmembrane region" description="Helical" evidence="1">
    <location>
        <begin position="178"/>
        <end position="201"/>
    </location>
</feature>
<evidence type="ECO:0000313" key="3">
    <source>
        <dbReference type="EMBL" id="KAJ4430420.1"/>
    </source>
</evidence>
<organism evidence="3 4">
    <name type="scientific">Periplaneta americana</name>
    <name type="common">American cockroach</name>
    <name type="synonym">Blatta americana</name>
    <dbReference type="NCBI Taxonomy" id="6978"/>
    <lineage>
        <taxon>Eukaryota</taxon>
        <taxon>Metazoa</taxon>
        <taxon>Ecdysozoa</taxon>
        <taxon>Arthropoda</taxon>
        <taxon>Hexapoda</taxon>
        <taxon>Insecta</taxon>
        <taxon>Pterygota</taxon>
        <taxon>Neoptera</taxon>
        <taxon>Polyneoptera</taxon>
        <taxon>Dictyoptera</taxon>
        <taxon>Blattodea</taxon>
        <taxon>Blattoidea</taxon>
        <taxon>Blattidae</taxon>
        <taxon>Blattinae</taxon>
        <taxon>Periplaneta</taxon>
    </lineage>
</organism>
<dbReference type="EMBL" id="JAJSOF020000033">
    <property type="protein sequence ID" value="KAJ4430420.1"/>
    <property type="molecule type" value="Genomic_DNA"/>
</dbReference>
<dbReference type="Proteomes" id="UP001148838">
    <property type="component" value="Unassembled WGS sequence"/>
</dbReference>
<keyword evidence="1" id="KW-0812">Transmembrane</keyword>
<protein>
    <recommendedName>
        <fullName evidence="2">PiggyBac transposable element-derived protein domain-containing protein</fullName>
    </recommendedName>
</protein>
<proteinExistence type="predicted"/>
<evidence type="ECO:0000256" key="1">
    <source>
        <dbReference type="SAM" id="Phobius"/>
    </source>
</evidence>
<evidence type="ECO:0000313" key="4">
    <source>
        <dbReference type="Proteomes" id="UP001148838"/>
    </source>
</evidence>